<dbReference type="EMBL" id="QSQR01000005">
    <property type="protein sequence ID" value="RGK46603.1"/>
    <property type="molecule type" value="Genomic_DNA"/>
</dbReference>
<dbReference type="Proteomes" id="UP000182089">
    <property type="component" value="Unassembled WGS sequence"/>
</dbReference>
<evidence type="ECO:0000313" key="4">
    <source>
        <dbReference type="Proteomes" id="UP000260790"/>
    </source>
</evidence>
<evidence type="ECO:0000313" key="1">
    <source>
        <dbReference type="EMBL" id="RGK46603.1"/>
    </source>
</evidence>
<dbReference type="AlphaFoldDB" id="A0A1H8D156"/>
<sequence length="67" mass="7893">MRKAMIEEMLEKAMCYDGKVIKDTLHPISEFLPKGEQPLTSEENEYIDKRLFEESEKMTEWPEVNVG</sequence>
<name>A0A1H8D156_9LACO</name>
<evidence type="ECO:0000313" key="2">
    <source>
        <dbReference type="EMBL" id="SEN00338.1"/>
    </source>
</evidence>
<proteinExistence type="predicted"/>
<organism evidence="1 4">
    <name type="scientific">Ligilactobacillus ruminis</name>
    <dbReference type="NCBI Taxonomy" id="1623"/>
    <lineage>
        <taxon>Bacteria</taxon>
        <taxon>Bacillati</taxon>
        <taxon>Bacillota</taxon>
        <taxon>Bacilli</taxon>
        <taxon>Lactobacillales</taxon>
        <taxon>Lactobacillaceae</taxon>
        <taxon>Ligilactobacillus</taxon>
    </lineage>
</organism>
<accession>A0A1H8D156</accession>
<dbReference type="Proteomes" id="UP000260790">
    <property type="component" value="Unassembled WGS sequence"/>
</dbReference>
<protein>
    <submittedName>
        <fullName evidence="1">Uncharacterized protein</fullName>
    </submittedName>
</protein>
<gene>
    <name evidence="1" type="ORF">DXD09_06340</name>
    <name evidence="2" type="ORF">SAMN05216431_11927</name>
</gene>
<reference evidence="1 4" key="2">
    <citation type="submission" date="2018-08" db="EMBL/GenBank/DDBJ databases">
        <title>A genome reference for cultivated species of the human gut microbiota.</title>
        <authorList>
            <person name="Zou Y."/>
            <person name="Xue W."/>
            <person name="Luo G."/>
        </authorList>
    </citation>
    <scope>NUCLEOTIDE SEQUENCE [LARGE SCALE GENOMIC DNA]</scope>
    <source>
        <strain evidence="1 4">TF10-9AT</strain>
    </source>
</reference>
<dbReference type="EMBL" id="FOCC01000019">
    <property type="protein sequence ID" value="SEN00338.1"/>
    <property type="molecule type" value="Genomic_DNA"/>
</dbReference>
<evidence type="ECO:0000313" key="3">
    <source>
        <dbReference type="Proteomes" id="UP000182089"/>
    </source>
</evidence>
<reference evidence="2 3" key="1">
    <citation type="submission" date="2016-10" db="EMBL/GenBank/DDBJ databases">
        <authorList>
            <person name="Varghese N."/>
            <person name="Submissions S."/>
        </authorList>
    </citation>
    <scope>NUCLEOTIDE SEQUENCE [LARGE SCALE GENOMIC DNA]</scope>
    <source>
        <strain evidence="2 3">WC1T17</strain>
    </source>
</reference>
<dbReference type="RefSeq" id="WP_075531101.1">
    <property type="nucleotide sequence ID" value="NZ_JAQCXN010000030.1"/>
</dbReference>
<comment type="caution">
    <text evidence="1">The sequence shown here is derived from an EMBL/GenBank/DDBJ whole genome shotgun (WGS) entry which is preliminary data.</text>
</comment>